<proteinExistence type="predicted"/>
<sequence>MKIGMVAEFNPFHNGHKYLIDKIKELYPGCELIVALSSDYVQRGEMACASFEDRKKIALKHGVDKVVEIDFFTSTQAAHIFSEGAIKILLREGIDCLAFGVSDTDDINKYINATLAIKSNLDTYNQGVKKNLKQGRSYVLSSYLSLGELIGQENIPADILGLEYTKTVVFNDLPIQLRCIKRTAAHNSLETNAQYASATKLRDMLKKGEDISPYSPMKVKIPFSRIEDKYPEFQRIVRESSAEELANIMLMSEGMENLFKKNIEAKDYDTFVDECTSKRYTKSRIKRVMLYTLLGIKKSQNN</sequence>
<accession>A0ABY2YZQ1</accession>
<keyword evidence="2" id="KW-1185">Reference proteome</keyword>
<dbReference type="Pfam" id="PF05636">
    <property type="entry name" value="HIGH_NTase1"/>
    <property type="match status" value="1"/>
</dbReference>
<dbReference type="SUPFAM" id="SSF52374">
    <property type="entry name" value="Nucleotidylyl transferase"/>
    <property type="match status" value="1"/>
</dbReference>
<dbReference type="Gene3D" id="3.40.50.620">
    <property type="entry name" value="HUPs"/>
    <property type="match status" value="1"/>
</dbReference>
<name>A0ABY2YZQ1_9BACT</name>
<dbReference type="InterPro" id="IPR014729">
    <property type="entry name" value="Rossmann-like_a/b/a_fold"/>
</dbReference>
<organism evidence="1 2">
    <name type="scientific">Metamycoplasma neophronis</name>
    <dbReference type="NCBI Taxonomy" id="872983"/>
    <lineage>
        <taxon>Bacteria</taxon>
        <taxon>Bacillati</taxon>
        <taxon>Mycoplasmatota</taxon>
        <taxon>Mycoplasmoidales</taxon>
        <taxon>Metamycoplasmataceae</taxon>
        <taxon>Metamycoplasma</taxon>
    </lineage>
</organism>
<dbReference type="EMBL" id="VHHP01000004">
    <property type="protein sequence ID" value="TPR53850.1"/>
    <property type="molecule type" value="Genomic_DNA"/>
</dbReference>
<dbReference type="NCBIfam" id="NF010192">
    <property type="entry name" value="PRK13671.1"/>
    <property type="match status" value="1"/>
</dbReference>
<dbReference type="Proteomes" id="UP000316851">
    <property type="component" value="Unassembled WGS sequence"/>
</dbReference>
<comment type="caution">
    <text evidence="1">The sequence shown here is derived from an EMBL/GenBank/DDBJ whole genome shotgun (WGS) entry which is preliminary data.</text>
</comment>
<dbReference type="PANTHER" id="PTHR37825:SF1">
    <property type="entry name" value="TRNA(MET) CYTIDINE ACETATE LIGASE"/>
    <property type="match status" value="1"/>
</dbReference>
<reference evidence="1" key="1">
    <citation type="submission" date="2019-06" db="EMBL/GenBank/DDBJ databases">
        <title>Mycoplasma neophronis type strain whole genome sequence.</title>
        <authorList>
            <person name="Spergser J."/>
        </authorList>
    </citation>
    <scope>NUCLEOTIDE SEQUENCE [LARGE SCALE GENOMIC DNA]</scope>
    <source>
        <strain evidence="1">DSM 24097</strain>
    </source>
</reference>
<gene>
    <name evidence="1" type="ORF">FJR74_01645</name>
</gene>
<dbReference type="PANTHER" id="PTHR37825">
    <property type="entry name" value="TRNA(MET) CYTIDINE ACETATE LIGASE"/>
    <property type="match status" value="1"/>
</dbReference>
<dbReference type="InterPro" id="IPR008513">
    <property type="entry name" value="tRNA(Met)_cyd_acetate_ligase"/>
</dbReference>
<evidence type="ECO:0000313" key="1">
    <source>
        <dbReference type="EMBL" id="TPR53850.1"/>
    </source>
</evidence>
<dbReference type="RefSeq" id="WP_140914815.1">
    <property type="nucleotide sequence ID" value="NZ_VHHP01000004.1"/>
</dbReference>
<evidence type="ECO:0000313" key="2">
    <source>
        <dbReference type="Proteomes" id="UP000316851"/>
    </source>
</evidence>
<protein>
    <submittedName>
        <fullName evidence="1">Nucleotidyltransferase</fullName>
    </submittedName>
</protein>